<evidence type="ECO:0000313" key="2">
    <source>
        <dbReference type="Proteomes" id="UP000027337"/>
    </source>
</evidence>
<gene>
    <name evidence="1" type="ORF">PM02_19305</name>
</gene>
<evidence type="ECO:0000313" key="1">
    <source>
        <dbReference type="EMBL" id="KAJ01453.1"/>
    </source>
</evidence>
<name>A0A061SP69_9RHOB</name>
<protein>
    <submittedName>
        <fullName evidence="1">Uncharacterized protein</fullName>
    </submittedName>
</protein>
<dbReference type="AlphaFoldDB" id="A0A061SP69"/>
<proteinExistence type="predicted"/>
<sequence>MPCRVAVTTLSYIISMQIEVRKTAIARFGGGAVFFALEPGEVFSITPTSGIRKSPVTGSSASA</sequence>
<organism evidence="1 2">
    <name type="scientific">Sulfitobacter mediterraneus</name>
    <dbReference type="NCBI Taxonomy" id="83219"/>
    <lineage>
        <taxon>Bacteria</taxon>
        <taxon>Pseudomonadati</taxon>
        <taxon>Pseudomonadota</taxon>
        <taxon>Alphaproteobacteria</taxon>
        <taxon>Rhodobacterales</taxon>
        <taxon>Roseobacteraceae</taxon>
        <taxon>Sulfitobacter</taxon>
    </lineage>
</organism>
<accession>A0A061SP69</accession>
<reference evidence="1 2" key="1">
    <citation type="journal article" date="2014" name="Genome Announc.">
        <title>Draft Genome Sequences of Two Isolates of the Roseobacter Group, Sulfitobacter sp. Strains 3SOLIMAR09 and 1FIGIMAR09, from Harbors of Mallorca Island (Mediterranean Sea).</title>
        <authorList>
            <person name="Mas-Llado M."/>
            <person name="Pina-Villalonga J.M."/>
            <person name="Brunet-Galmes I."/>
            <person name="Nogales B."/>
            <person name="Bosch R."/>
        </authorList>
    </citation>
    <scope>NUCLEOTIDE SEQUENCE [LARGE SCALE GENOMIC DNA]</scope>
    <source>
        <strain evidence="1 2">1FIGIMAR09</strain>
    </source>
</reference>
<dbReference type="EMBL" id="JEMU01000030">
    <property type="protein sequence ID" value="KAJ01453.1"/>
    <property type="molecule type" value="Genomic_DNA"/>
</dbReference>
<keyword evidence="2" id="KW-1185">Reference proteome</keyword>
<dbReference type="Proteomes" id="UP000027337">
    <property type="component" value="Unassembled WGS sequence"/>
</dbReference>
<comment type="caution">
    <text evidence="1">The sequence shown here is derived from an EMBL/GenBank/DDBJ whole genome shotgun (WGS) entry which is preliminary data.</text>
</comment>